<dbReference type="AlphaFoldDB" id="A0A329TRT8"/>
<dbReference type="EMBL" id="QVFB01000020">
    <property type="protein sequence ID" value="RGC16432.1"/>
    <property type="molecule type" value="Genomic_DNA"/>
</dbReference>
<proteinExistence type="predicted"/>
<dbReference type="Proteomes" id="UP000250997">
    <property type="component" value="Unassembled WGS sequence"/>
</dbReference>
<reference evidence="2 4" key="2">
    <citation type="submission" date="2018-08" db="EMBL/GenBank/DDBJ databases">
        <title>A genome reference for cultivated species of the human gut microbiota.</title>
        <authorList>
            <person name="Zou Y."/>
            <person name="Xue W."/>
            <person name="Luo G."/>
        </authorList>
    </citation>
    <scope>NUCLEOTIDE SEQUENCE [LARGE SCALE GENOMIC DNA]</scope>
    <source>
        <strain evidence="2 4">AM37-13AC</strain>
    </source>
</reference>
<dbReference type="RefSeq" id="WP_117554649.1">
    <property type="nucleotide sequence ID" value="NZ_CP026548.1"/>
</dbReference>
<sequence>MDLSGFSAFDFSEGVPYFSITQNGLTFNKAVVLKLGSPAFVRFLINEETHQVALQVCEESAPKAVAFYRPKKNGVLSVRWSSQDLVSTFKRLLANNFQEHGYRIDGELVENGLMLFSLNAAKPLV</sequence>
<evidence type="ECO:0000313" key="2">
    <source>
        <dbReference type="EMBL" id="RGC16432.1"/>
    </source>
</evidence>
<comment type="caution">
    <text evidence="2">The sequence shown here is derived from an EMBL/GenBank/DDBJ whole genome shotgun (WGS) entry which is preliminary data.</text>
</comment>
<gene>
    <name evidence="1" type="ORF">C4N27_03500</name>
    <name evidence="2" type="ORF">DW855_11580</name>
</gene>
<evidence type="ECO:0000313" key="3">
    <source>
        <dbReference type="Proteomes" id="UP000250997"/>
    </source>
</evidence>
<accession>A0A329TRT8</accession>
<dbReference type="Proteomes" id="UP000260733">
    <property type="component" value="Unassembled WGS sequence"/>
</dbReference>
<protein>
    <submittedName>
        <fullName evidence="2">Uncharacterized protein</fullName>
    </submittedName>
</protein>
<evidence type="ECO:0000313" key="1">
    <source>
        <dbReference type="EMBL" id="RAW51560.1"/>
    </source>
</evidence>
<evidence type="ECO:0000313" key="4">
    <source>
        <dbReference type="Proteomes" id="UP000260733"/>
    </source>
</evidence>
<organism evidence="2 4">
    <name type="scientific">Faecalibacterium prausnitzii</name>
    <dbReference type="NCBI Taxonomy" id="853"/>
    <lineage>
        <taxon>Bacteria</taxon>
        <taxon>Bacillati</taxon>
        <taxon>Bacillota</taxon>
        <taxon>Clostridia</taxon>
        <taxon>Eubacteriales</taxon>
        <taxon>Oscillospiraceae</taxon>
        <taxon>Faecalibacterium</taxon>
    </lineage>
</organism>
<reference evidence="1 3" key="1">
    <citation type="submission" date="2018-02" db="EMBL/GenBank/DDBJ databases">
        <title>Complete genome sequencing of Faecalibacterium prausnitzii strains isolated from the human gut.</title>
        <authorList>
            <person name="Fitzgerald B.C."/>
            <person name="Shkoporov A.N."/>
            <person name="Ross P.R."/>
            <person name="Hill C."/>
        </authorList>
    </citation>
    <scope>NUCLEOTIDE SEQUENCE [LARGE SCALE GENOMIC DNA]</scope>
    <source>
        <strain evidence="1 3">APC942/18-1</strain>
    </source>
</reference>
<dbReference type="EMBL" id="PRLA01000002">
    <property type="protein sequence ID" value="RAW51560.1"/>
    <property type="molecule type" value="Genomic_DNA"/>
</dbReference>
<name>A0A329TRT8_9FIRM</name>